<dbReference type="OrthoDB" id="9814290at2"/>
<keyword evidence="4 7" id="KW-1133">Transmembrane helix</keyword>
<organism evidence="9 10">
    <name type="scientific">Ancrocorticia populi</name>
    <dbReference type="NCBI Taxonomy" id="2175228"/>
    <lineage>
        <taxon>Bacteria</taxon>
        <taxon>Bacillati</taxon>
        <taxon>Actinomycetota</taxon>
        <taxon>Actinomycetes</taxon>
        <taxon>Actinomycetales</taxon>
        <taxon>Actinomycetaceae</taxon>
        <taxon>Ancrocorticia</taxon>
    </lineage>
</organism>
<comment type="caution">
    <text evidence="9">The sequence shown here is derived from an EMBL/GenBank/DDBJ whole genome shotgun (WGS) entry which is preliminary data.</text>
</comment>
<dbReference type="InterPro" id="IPR017562">
    <property type="entry name" value="Cyt_c_biogenesis_CcsA"/>
</dbReference>
<accession>A0A2V1KB76</accession>
<feature type="transmembrane region" description="Helical" evidence="7">
    <location>
        <begin position="89"/>
        <end position="114"/>
    </location>
</feature>
<evidence type="ECO:0000256" key="4">
    <source>
        <dbReference type="ARBA" id="ARBA00022989"/>
    </source>
</evidence>
<keyword evidence="5 7" id="KW-0472">Membrane</keyword>
<comment type="subcellular location">
    <subcellularLocation>
        <location evidence="1">Membrane</location>
        <topology evidence="1">Multi-pass membrane protein</topology>
    </subcellularLocation>
</comment>
<dbReference type="GO" id="GO:0020037">
    <property type="term" value="F:heme binding"/>
    <property type="evidence" value="ECO:0007669"/>
    <property type="project" value="InterPro"/>
</dbReference>
<feature type="region of interest" description="Disordered" evidence="6">
    <location>
        <begin position="59"/>
        <end position="85"/>
    </location>
</feature>
<keyword evidence="3" id="KW-0201">Cytochrome c-type biogenesis</keyword>
<dbReference type="GO" id="GO:0017004">
    <property type="term" value="P:cytochrome complex assembly"/>
    <property type="evidence" value="ECO:0007669"/>
    <property type="project" value="UniProtKB-KW"/>
</dbReference>
<dbReference type="NCBIfam" id="TIGR03144">
    <property type="entry name" value="cytochr_II_ccsB"/>
    <property type="match status" value="1"/>
</dbReference>
<dbReference type="GO" id="GO:0005886">
    <property type="term" value="C:plasma membrane"/>
    <property type="evidence" value="ECO:0007669"/>
    <property type="project" value="TreeGrafter"/>
</dbReference>
<name>A0A2V1KB76_9ACTO</name>
<dbReference type="PANTHER" id="PTHR30071">
    <property type="entry name" value="HEME EXPORTER PROTEIN C"/>
    <property type="match status" value="1"/>
</dbReference>
<evidence type="ECO:0000256" key="3">
    <source>
        <dbReference type="ARBA" id="ARBA00022748"/>
    </source>
</evidence>
<dbReference type="Proteomes" id="UP000245283">
    <property type="component" value="Unassembled WGS sequence"/>
</dbReference>
<reference evidence="10" key="1">
    <citation type="submission" date="2018-05" db="EMBL/GenBank/DDBJ databases">
        <authorList>
            <person name="Li Y."/>
        </authorList>
    </citation>
    <scope>NUCLEOTIDE SEQUENCE [LARGE SCALE GENOMIC DNA]</scope>
    <source>
        <strain evidence="10">sk1b4</strain>
    </source>
</reference>
<feature type="transmembrane region" description="Helical" evidence="7">
    <location>
        <begin position="150"/>
        <end position="167"/>
    </location>
</feature>
<dbReference type="Pfam" id="PF01578">
    <property type="entry name" value="Cytochrom_C_asm"/>
    <property type="match status" value="1"/>
</dbReference>
<protein>
    <submittedName>
        <fullName evidence="9">C-type cytochrome biogenesis protein CcsB</fullName>
    </submittedName>
</protein>
<feature type="transmembrane region" description="Helical" evidence="7">
    <location>
        <begin position="294"/>
        <end position="314"/>
    </location>
</feature>
<evidence type="ECO:0000259" key="8">
    <source>
        <dbReference type="Pfam" id="PF01578"/>
    </source>
</evidence>
<feature type="transmembrane region" description="Helical" evidence="7">
    <location>
        <begin position="187"/>
        <end position="212"/>
    </location>
</feature>
<feature type="transmembrane region" description="Helical" evidence="7">
    <location>
        <begin position="233"/>
        <end position="254"/>
    </location>
</feature>
<dbReference type="AlphaFoldDB" id="A0A2V1KB76"/>
<dbReference type="PANTHER" id="PTHR30071:SF1">
    <property type="entry name" value="CYTOCHROME B_B6 PROTEIN-RELATED"/>
    <property type="match status" value="1"/>
</dbReference>
<dbReference type="InterPro" id="IPR045062">
    <property type="entry name" value="Cyt_c_biogenesis_CcsA/CcmC"/>
</dbReference>
<evidence type="ECO:0000256" key="2">
    <source>
        <dbReference type="ARBA" id="ARBA00022692"/>
    </source>
</evidence>
<keyword evidence="2 7" id="KW-0812">Transmembrane</keyword>
<feature type="transmembrane region" description="Helical" evidence="7">
    <location>
        <begin position="266"/>
        <end position="282"/>
    </location>
</feature>
<feature type="transmembrane region" description="Helical" evidence="7">
    <location>
        <begin position="126"/>
        <end position="145"/>
    </location>
</feature>
<evidence type="ECO:0000256" key="7">
    <source>
        <dbReference type="SAM" id="Phobius"/>
    </source>
</evidence>
<feature type="domain" description="Cytochrome c assembly protein" evidence="8">
    <location>
        <begin position="132"/>
        <end position="318"/>
    </location>
</feature>
<evidence type="ECO:0000256" key="5">
    <source>
        <dbReference type="ARBA" id="ARBA00023136"/>
    </source>
</evidence>
<feature type="transmembrane region" description="Helical" evidence="7">
    <location>
        <begin position="12"/>
        <end position="32"/>
    </location>
</feature>
<evidence type="ECO:0000313" key="10">
    <source>
        <dbReference type="Proteomes" id="UP000245283"/>
    </source>
</evidence>
<evidence type="ECO:0000256" key="6">
    <source>
        <dbReference type="SAM" id="MobiDB-lite"/>
    </source>
</evidence>
<dbReference type="EMBL" id="QETB01000001">
    <property type="protein sequence ID" value="PWF27560.1"/>
    <property type="molecule type" value="Genomic_DNA"/>
</dbReference>
<dbReference type="RefSeq" id="WP_109093055.1">
    <property type="nucleotide sequence ID" value="NZ_QETB01000001.1"/>
</dbReference>
<sequence>MDKVLELNEYVLMAALIFTVIALICNIVVITGRSSTVTSASKAKRAPVSASANVAGGDSALAASGARPDGSAEAKRKTPRKRGTRPQGLGLYGTWFTIVATVLVLIYLGIRVYLTGYGPFANQHEFAVSFVFGILLCYLVAEYAYGIRALSLIVLPIAAVLTVYAMAQDTSVKPLIPALQNNLLLTLHVGFAIIAYGAACVSCAAAVIYLAYPHIKIKKLPAREVFDDLGYKAATVTFPMLTIMIALGSVWANVAWGRYWDWDPKETAALVTWLIYAGYLHARVTRGWQGKRSAWLLLLGFAAVLFAYFGNHFFGGLHSYA</sequence>
<dbReference type="InterPro" id="IPR002541">
    <property type="entry name" value="Cyt_c_assembly"/>
</dbReference>
<evidence type="ECO:0000256" key="1">
    <source>
        <dbReference type="ARBA" id="ARBA00004141"/>
    </source>
</evidence>
<keyword evidence="10" id="KW-1185">Reference proteome</keyword>
<evidence type="ECO:0000313" key="9">
    <source>
        <dbReference type="EMBL" id="PWF27560.1"/>
    </source>
</evidence>
<proteinExistence type="predicted"/>
<gene>
    <name evidence="9" type="primary">ccsB</name>
    <name evidence="9" type="ORF">DD236_04060</name>
</gene>